<protein>
    <submittedName>
        <fullName evidence="1">Uncharacterized protein</fullName>
    </submittedName>
</protein>
<gene>
    <name evidence="1" type="ORF">GLIP_2775</name>
</gene>
<name>K6XUR1_9ALTE</name>
<organism evidence="1 2">
    <name type="scientific">Aliiglaciecola lipolytica E3</name>
    <dbReference type="NCBI Taxonomy" id="1127673"/>
    <lineage>
        <taxon>Bacteria</taxon>
        <taxon>Pseudomonadati</taxon>
        <taxon>Pseudomonadota</taxon>
        <taxon>Gammaproteobacteria</taxon>
        <taxon>Alteromonadales</taxon>
        <taxon>Alteromonadaceae</taxon>
        <taxon>Aliiglaciecola</taxon>
    </lineage>
</organism>
<dbReference type="Proteomes" id="UP000006334">
    <property type="component" value="Unassembled WGS sequence"/>
</dbReference>
<dbReference type="AlphaFoldDB" id="K6XUR1"/>
<keyword evidence="2" id="KW-1185">Reference proteome</keyword>
<dbReference type="EMBL" id="BAEN01000055">
    <property type="protein sequence ID" value="GAC15396.1"/>
    <property type="molecule type" value="Genomic_DNA"/>
</dbReference>
<sequence>MNCNQIYQKGFSTDATLAVRVRNKQAAILQLRLVHSFRIVSSNQASLALI</sequence>
<evidence type="ECO:0000313" key="2">
    <source>
        <dbReference type="Proteomes" id="UP000006334"/>
    </source>
</evidence>
<proteinExistence type="predicted"/>
<comment type="caution">
    <text evidence="1">The sequence shown here is derived from an EMBL/GenBank/DDBJ whole genome shotgun (WGS) entry which is preliminary data.</text>
</comment>
<reference evidence="1 2" key="1">
    <citation type="journal article" date="2017" name="Antonie Van Leeuwenhoek">
        <title>Rhizobium rhizosphaerae sp. nov., a novel species isolated from rice rhizosphere.</title>
        <authorList>
            <person name="Zhao J.J."/>
            <person name="Zhang J."/>
            <person name="Zhang R.J."/>
            <person name="Zhang C.W."/>
            <person name="Yin H.Q."/>
            <person name="Zhang X.X."/>
        </authorList>
    </citation>
    <scope>NUCLEOTIDE SEQUENCE [LARGE SCALE GENOMIC DNA]</scope>
    <source>
        <strain evidence="1 2">E3</strain>
    </source>
</reference>
<accession>K6XUR1</accession>
<evidence type="ECO:0000313" key="1">
    <source>
        <dbReference type="EMBL" id="GAC15396.1"/>
    </source>
</evidence>